<dbReference type="Proteomes" id="UP000283254">
    <property type="component" value="Unassembled WGS sequence"/>
</dbReference>
<comment type="caution">
    <text evidence="1">The sequence shown here is derived from an EMBL/GenBank/DDBJ whole genome shotgun (WGS) entry which is preliminary data.</text>
</comment>
<organism evidence="1 2">
    <name type="scientific">Massilia aurea</name>
    <dbReference type="NCBI Taxonomy" id="373040"/>
    <lineage>
        <taxon>Bacteria</taxon>
        <taxon>Pseudomonadati</taxon>
        <taxon>Pseudomonadota</taxon>
        <taxon>Betaproteobacteria</taxon>
        <taxon>Burkholderiales</taxon>
        <taxon>Oxalobacteraceae</taxon>
        <taxon>Telluria group</taxon>
        <taxon>Massilia</taxon>
    </lineage>
</organism>
<protein>
    <submittedName>
        <fullName evidence="1">FabD/lysophospholipase-like protein</fullName>
    </submittedName>
</protein>
<accession>A0A422QQ55</accession>
<dbReference type="AlphaFoldDB" id="A0A422QQ55"/>
<proteinExistence type="predicted"/>
<dbReference type="SUPFAM" id="SSF52151">
    <property type="entry name" value="FabD/lysophospholipase-like"/>
    <property type="match status" value="1"/>
</dbReference>
<name>A0A422QQ55_9BURK</name>
<evidence type="ECO:0000313" key="2">
    <source>
        <dbReference type="Proteomes" id="UP000283254"/>
    </source>
</evidence>
<sequence length="361" mass="40177">MKALTFHAGPLAMAQIAEHGLRARDVAIVPAAAGGPKGLIFQSLDQWMFGEWFPSALRERTLIGASIGAWRMAAACQKDPVKAFALLGELYAGQRYTCLKPTPQDIDEVVQALLGELVRGHEDDIVSHEHYRLHLLTVRGLRSLAAPAHRYAEMRGFLSAALHNAGSRAWLGRLMERVVIGDARSQAPWLRERFDSFNTHFTTLTRDNLAAGLLASGTLPLIMKAVTSIAEAPAGSYWDGGIIDYHLALPYSRAEGELVLYPHFAEHIVPGWLDKGFPWRRAARGANRGWLDNVLLVAPSDEFLRTLPRGKLPDRADFKFYGLDHDARVRTWRRAIGEGERLRDELAEFALRPDPGRIKPI</sequence>
<dbReference type="InterPro" id="IPR016035">
    <property type="entry name" value="Acyl_Trfase/lysoPLipase"/>
</dbReference>
<dbReference type="EMBL" id="JSAB01000030">
    <property type="protein sequence ID" value="RNF32096.1"/>
    <property type="molecule type" value="Genomic_DNA"/>
</dbReference>
<evidence type="ECO:0000313" key="1">
    <source>
        <dbReference type="EMBL" id="RNF32096.1"/>
    </source>
</evidence>
<gene>
    <name evidence="1" type="ORF">NM04_03775</name>
</gene>
<reference evidence="1" key="1">
    <citation type="submission" date="2014-10" db="EMBL/GenBank/DDBJ databases">
        <title>Massilia sp. genome.</title>
        <authorList>
            <person name="Xu B."/>
            <person name="Dai L."/>
            <person name="Huang Z."/>
        </authorList>
    </citation>
    <scope>NUCLEOTIDE SEQUENCE [LARGE SCALE GENOMIC DNA]</scope>
    <source>
        <strain evidence="1">CFS-1</strain>
    </source>
</reference>
<keyword evidence="2" id="KW-1185">Reference proteome</keyword>